<proteinExistence type="predicted"/>
<dbReference type="EMBL" id="JBHLUE010000002">
    <property type="protein sequence ID" value="MFC0562872.1"/>
    <property type="molecule type" value="Genomic_DNA"/>
</dbReference>
<protein>
    <submittedName>
        <fullName evidence="1">Uncharacterized protein</fullName>
    </submittedName>
</protein>
<comment type="caution">
    <text evidence="1">The sequence shown here is derived from an EMBL/GenBank/DDBJ whole genome shotgun (WGS) entry which is preliminary data.</text>
</comment>
<name>A0ABV6NQ07_9ACTN</name>
<dbReference type="Proteomes" id="UP001589894">
    <property type="component" value="Unassembled WGS sequence"/>
</dbReference>
<evidence type="ECO:0000313" key="2">
    <source>
        <dbReference type="Proteomes" id="UP001589894"/>
    </source>
</evidence>
<reference evidence="1 2" key="1">
    <citation type="submission" date="2024-09" db="EMBL/GenBank/DDBJ databases">
        <authorList>
            <person name="Sun Q."/>
            <person name="Mori K."/>
        </authorList>
    </citation>
    <scope>NUCLEOTIDE SEQUENCE [LARGE SCALE GENOMIC DNA]</scope>
    <source>
        <strain evidence="1 2">TBRC 2205</strain>
    </source>
</reference>
<gene>
    <name evidence="1" type="ORF">ACFFHU_01600</name>
</gene>
<accession>A0ABV6NQ07</accession>
<evidence type="ECO:0000313" key="1">
    <source>
        <dbReference type="EMBL" id="MFC0562872.1"/>
    </source>
</evidence>
<sequence>MTTVAPPTLLLPIGQFFGTFHPVVGSAERYHRVRLRDEVWELEDPRFLVWALLHGVVGPLAERPWTFETLREAAAEHLGPEHDLAALLADLDGAGLAARVAPGSDEAIGFARRHRIGARMLGLGNSADEPWLYAIGFFDHPVIKVTRTVYDLWERCPSGESLWDLCAALAAEERQAGGTEPDLIDPEVMLAGFLTTVHSLLVSSALYLEPMP</sequence>
<keyword evidence="2" id="KW-1185">Reference proteome</keyword>
<dbReference type="RefSeq" id="WP_377334908.1">
    <property type="nucleotide sequence ID" value="NZ_JBHLUE010000002.1"/>
</dbReference>
<organism evidence="1 2">
    <name type="scientific">Plantactinospora siamensis</name>
    <dbReference type="NCBI Taxonomy" id="555372"/>
    <lineage>
        <taxon>Bacteria</taxon>
        <taxon>Bacillati</taxon>
        <taxon>Actinomycetota</taxon>
        <taxon>Actinomycetes</taxon>
        <taxon>Micromonosporales</taxon>
        <taxon>Micromonosporaceae</taxon>
        <taxon>Plantactinospora</taxon>
    </lineage>
</organism>